<protein>
    <submittedName>
        <fullName evidence="1">Uncharacterized protein</fullName>
    </submittedName>
</protein>
<comment type="caution">
    <text evidence="1">The sequence shown here is derived from an EMBL/GenBank/DDBJ whole genome shotgun (WGS) entry which is preliminary data.</text>
</comment>
<accession>A0A0S8GHH2</accession>
<gene>
    <name evidence="1" type="ORF">AMJ87_06610</name>
</gene>
<dbReference type="AlphaFoldDB" id="A0A0S8GHH2"/>
<dbReference type="Pfam" id="PF13384">
    <property type="entry name" value="HTH_23"/>
    <property type="match status" value="1"/>
</dbReference>
<evidence type="ECO:0000313" key="1">
    <source>
        <dbReference type="EMBL" id="KPK71796.1"/>
    </source>
</evidence>
<dbReference type="SUPFAM" id="SSF46689">
    <property type="entry name" value="Homeodomain-like"/>
    <property type="match status" value="1"/>
</dbReference>
<organism evidence="1 2">
    <name type="scientific">candidate division WOR_3 bacterium SM23_60</name>
    <dbReference type="NCBI Taxonomy" id="1703780"/>
    <lineage>
        <taxon>Bacteria</taxon>
        <taxon>Bacteria division WOR-3</taxon>
    </lineage>
</organism>
<dbReference type="EMBL" id="LJUO01000053">
    <property type="protein sequence ID" value="KPK71796.1"/>
    <property type="molecule type" value="Genomic_DNA"/>
</dbReference>
<dbReference type="InterPro" id="IPR009057">
    <property type="entry name" value="Homeodomain-like_sf"/>
</dbReference>
<sequence>MDNKRLKQRLAAVRAYLNSKESLRTTATRFHINYRTLFKWVQLYRQGGEKRLLASYKKPWNRMTQAAEREIVRLKEECPDITIRAARDRLLDKGIRVSQKGVWGVWRRYGYAGYKKKEISTDFTKYSALTEEATAKLEQAKQLLADGKLQDAAMILNSVPSLPSNELLIRIPDHMLSLSRHVEKIGALFGTMPLSQYLKKLQSLYEKLKQAHMYYSALRVGFIEVLALEWSYRPQAQLERIGELKKLLTKCKECSSYTLFDVRYMLLVSEAIACAELMQLNKARTIARTCQRMLAHRRHVPIKLMYDLGALYSYLEEYQKALRWMWKIFKTSDPETKKQLALPYAGLLYTSGQYDELKRFLKSVDITDQRGHRARLFTFNAHMQLMKGRPQQAIDSATHALIHARKDELTRLISLASVTIACAYSSMGETKKARDILRRLIPHLKERKLFKDLAWLTIILGQEVTGKGEVPTTDSTYPSVVLARHMNKGEYVRAYNYAKRKGLLSPFYRYTFFFPDTVISRLEKGKPTYLPRAVRMLPLFNHKNPVIHIKFMGRFVVHKNQVYLRMKMPPKHNAFLTHFAFRASIPGSAIPLQQVLHNFWPRAQNPARNLSHLLFDIKKALKIPHHLITVTTQRGMRVVLNRGIYFALDYHEFEEALVRAHALLRADMWELARKEYVHAFGLWRGAPFKRMYDAWSDDFRNVAMNRFEREVIEFAKQCVQRKDYKTVRHILKRIEKAISDNPKLFSLKSKAATIVD</sequence>
<dbReference type="InterPro" id="IPR011990">
    <property type="entry name" value="TPR-like_helical_dom_sf"/>
</dbReference>
<dbReference type="InterPro" id="IPR051677">
    <property type="entry name" value="AfsR-DnrI-RedD_regulator"/>
</dbReference>
<reference evidence="1 2" key="1">
    <citation type="journal article" date="2015" name="Microbiome">
        <title>Genomic resolution of linkages in carbon, nitrogen, and sulfur cycling among widespread estuary sediment bacteria.</title>
        <authorList>
            <person name="Baker B.J."/>
            <person name="Lazar C.S."/>
            <person name="Teske A.P."/>
            <person name="Dick G.J."/>
        </authorList>
    </citation>
    <scope>NUCLEOTIDE SEQUENCE [LARGE SCALE GENOMIC DNA]</scope>
    <source>
        <strain evidence="1">SM23_60</strain>
    </source>
</reference>
<dbReference type="Gene3D" id="1.25.40.10">
    <property type="entry name" value="Tetratricopeptide repeat domain"/>
    <property type="match status" value="2"/>
</dbReference>
<dbReference type="Proteomes" id="UP000051096">
    <property type="component" value="Unassembled WGS sequence"/>
</dbReference>
<evidence type="ECO:0000313" key="2">
    <source>
        <dbReference type="Proteomes" id="UP000051096"/>
    </source>
</evidence>
<name>A0A0S8GHH2_UNCW3</name>
<dbReference type="PANTHER" id="PTHR35807">
    <property type="entry name" value="TRANSCRIPTIONAL REGULATOR REDD-RELATED"/>
    <property type="match status" value="1"/>
</dbReference>
<proteinExistence type="predicted"/>